<sequence>MDIEYIDEQEPEPIRIDEGYYSLPTPKPKVIVESRITLDDFNRITKNTSPAKVYIVEIPSLAQLRAKYQ</sequence>
<evidence type="ECO:0000313" key="1">
    <source>
        <dbReference type="EMBL" id="GMF35217.1"/>
    </source>
</evidence>
<keyword evidence="2" id="KW-1185">Reference proteome</keyword>
<dbReference type="Proteomes" id="UP001165083">
    <property type="component" value="Unassembled WGS sequence"/>
</dbReference>
<gene>
    <name evidence="1" type="ORF">Plil01_001497900</name>
</gene>
<organism evidence="1 2">
    <name type="scientific">Phytophthora lilii</name>
    <dbReference type="NCBI Taxonomy" id="2077276"/>
    <lineage>
        <taxon>Eukaryota</taxon>
        <taxon>Sar</taxon>
        <taxon>Stramenopiles</taxon>
        <taxon>Oomycota</taxon>
        <taxon>Peronosporomycetes</taxon>
        <taxon>Peronosporales</taxon>
        <taxon>Peronosporaceae</taxon>
        <taxon>Phytophthora</taxon>
    </lineage>
</organism>
<accession>A0A9W6XBB1</accession>
<reference evidence="1" key="1">
    <citation type="submission" date="2023-04" db="EMBL/GenBank/DDBJ databases">
        <title>Phytophthora lilii NBRC 32176.</title>
        <authorList>
            <person name="Ichikawa N."/>
            <person name="Sato H."/>
            <person name="Tonouchi N."/>
        </authorList>
    </citation>
    <scope>NUCLEOTIDE SEQUENCE</scope>
    <source>
        <strain evidence="1">NBRC 32176</strain>
    </source>
</reference>
<name>A0A9W6XBB1_9STRA</name>
<evidence type="ECO:0000313" key="2">
    <source>
        <dbReference type="Proteomes" id="UP001165083"/>
    </source>
</evidence>
<proteinExistence type="predicted"/>
<dbReference type="OrthoDB" id="131032at2759"/>
<comment type="caution">
    <text evidence="1">The sequence shown here is derived from an EMBL/GenBank/DDBJ whole genome shotgun (WGS) entry which is preliminary data.</text>
</comment>
<protein>
    <submittedName>
        <fullName evidence="1">Unnamed protein product</fullName>
    </submittedName>
</protein>
<dbReference type="AlphaFoldDB" id="A0A9W6XBB1"/>
<dbReference type="EMBL" id="BSXW01001258">
    <property type="protein sequence ID" value="GMF35217.1"/>
    <property type="molecule type" value="Genomic_DNA"/>
</dbReference>